<evidence type="ECO:0008006" key="4">
    <source>
        <dbReference type="Google" id="ProtNLM"/>
    </source>
</evidence>
<dbReference type="Proteomes" id="UP001147760">
    <property type="component" value="Unassembled WGS sequence"/>
</dbReference>
<reference evidence="2" key="2">
    <citation type="journal article" date="2023" name="IMA Fungus">
        <title>Comparative genomic study of the Penicillium genus elucidates a diverse pangenome and 15 lateral gene transfer events.</title>
        <authorList>
            <person name="Petersen C."/>
            <person name="Sorensen T."/>
            <person name="Nielsen M.R."/>
            <person name="Sondergaard T.E."/>
            <person name="Sorensen J.L."/>
            <person name="Fitzpatrick D.A."/>
            <person name="Frisvad J.C."/>
            <person name="Nielsen K.L."/>
        </authorList>
    </citation>
    <scope>NUCLEOTIDE SEQUENCE</scope>
    <source>
        <strain evidence="2">IBT 17660</strain>
    </source>
</reference>
<evidence type="ECO:0000313" key="2">
    <source>
        <dbReference type="EMBL" id="KAJ5459182.1"/>
    </source>
</evidence>
<keyword evidence="1" id="KW-0732">Signal</keyword>
<dbReference type="EMBL" id="JAPWDO010000008">
    <property type="protein sequence ID" value="KAJ5459182.1"/>
    <property type="molecule type" value="Genomic_DNA"/>
</dbReference>
<organism evidence="2 3">
    <name type="scientific">Penicillium desertorum</name>
    <dbReference type="NCBI Taxonomy" id="1303715"/>
    <lineage>
        <taxon>Eukaryota</taxon>
        <taxon>Fungi</taxon>
        <taxon>Dikarya</taxon>
        <taxon>Ascomycota</taxon>
        <taxon>Pezizomycotina</taxon>
        <taxon>Eurotiomycetes</taxon>
        <taxon>Eurotiomycetidae</taxon>
        <taxon>Eurotiales</taxon>
        <taxon>Aspergillaceae</taxon>
        <taxon>Penicillium</taxon>
    </lineage>
</organism>
<dbReference type="AlphaFoldDB" id="A0A9W9WGN3"/>
<reference evidence="2" key="1">
    <citation type="submission" date="2022-12" db="EMBL/GenBank/DDBJ databases">
        <authorList>
            <person name="Petersen C."/>
        </authorList>
    </citation>
    <scope>NUCLEOTIDE SEQUENCE</scope>
    <source>
        <strain evidence="2">IBT 17660</strain>
    </source>
</reference>
<sequence>MRFAPAFLTLAAIGGAAAAPGALQAREDRVEVDVCTGVNLAGCINVPVWTQHDCHNLNGSPVMDNVHSVRIPNGYRCRFWDSTTCNGGGTGDIQAPGNNNIDGGKLSSIKCYKNDE</sequence>
<proteinExistence type="predicted"/>
<keyword evidence="3" id="KW-1185">Reference proteome</keyword>
<dbReference type="OrthoDB" id="4323739at2759"/>
<name>A0A9W9WGN3_9EURO</name>
<comment type="caution">
    <text evidence="2">The sequence shown here is derived from an EMBL/GenBank/DDBJ whole genome shotgun (WGS) entry which is preliminary data.</text>
</comment>
<gene>
    <name evidence="2" type="ORF">N7530_011126</name>
</gene>
<feature type="signal peptide" evidence="1">
    <location>
        <begin position="1"/>
        <end position="18"/>
    </location>
</feature>
<protein>
    <recommendedName>
        <fullName evidence="4">Small secreted protein</fullName>
    </recommendedName>
</protein>
<evidence type="ECO:0000313" key="3">
    <source>
        <dbReference type="Proteomes" id="UP001147760"/>
    </source>
</evidence>
<accession>A0A9W9WGN3</accession>
<feature type="chain" id="PRO_5040860789" description="Small secreted protein" evidence="1">
    <location>
        <begin position="19"/>
        <end position="116"/>
    </location>
</feature>
<evidence type="ECO:0000256" key="1">
    <source>
        <dbReference type="SAM" id="SignalP"/>
    </source>
</evidence>